<protein>
    <recommendedName>
        <fullName evidence="4">Transmembrane protein</fullName>
    </recommendedName>
</protein>
<keyword evidence="1" id="KW-0472">Membrane</keyword>
<feature type="transmembrane region" description="Helical" evidence="1">
    <location>
        <begin position="86"/>
        <end position="105"/>
    </location>
</feature>
<name>A0ABQ2K4H5_9NOCA</name>
<dbReference type="RefSeq" id="WP_189022521.1">
    <property type="nucleotide sequence ID" value="NZ_BMNE01000001.1"/>
</dbReference>
<feature type="transmembrane region" description="Helical" evidence="1">
    <location>
        <begin position="53"/>
        <end position="74"/>
    </location>
</feature>
<evidence type="ECO:0008006" key="4">
    <source>
        <dbReference type="Google" id="ProtNLM"/>
    </source>
</evidence>
<evidence type="ECO:0000256" key="1">
    <source>
        <dbReference type="SAM" id="Phobius"/>
    </source>
</evidence>
<keyword evidence="3" id="KW-1185">Reference proteome</keyword>
<reference evidence="3" key="1">
    <citation type="journal article" date="2019" name="Int. J. Syst. Evol. Microbiol.">
        <title>The Global Catalogue of Microorganisms (GCM) 10K type strain sequencing project: providing services to taxonomists for standard genome sequencing and annotation.</title>
        <authorList>
            <consortium name="The Broad Institute Genomics Platform"/>
            <consortium name="The Broad Institute Genome Sequencing Center for Infectious Disease"/>
            <person name="Wu L."/>
            <person name="Ma J."/>
        </authorList>
    </citation>
    <scope>NUCLEOTIDE SEQUENCE [LARGE SCALE GENOMIC DNA]</scope>
    <source>
        <strain evidence="3">CGMCC 4.7329</strain>
    </source>
</reference>
<feature type="transmembrane region" description="Helical" evidence="1">
    <location>
        <begin position="20"/>
        <end position="41"/>
    </location>
</feature>
<keyword evidence="1" id="KW-0812">Transmembrane</keyword>
<dbReference type="EMBL" id="BMNE01000001">
    <property type="protein sequence ID" value="GGN66000.1"/>
    <property type="molecule type" value="Genomic_DNA"/>
</dbReference>
<gene>
    <name evidence="2" type="ORF">GCM10011610_00470</name>
</gene>
<organism evidence="2 3">
    <name type="scientific">Nocardia rhizosphaerihabitans</name>
    <dbReference type="NCBI Taxonomy" id="1691570"/>
    <lineage>
        <taxon>Bacteria</taxon>
        <taxon>Bacillati</taxon>
        <taxon>Actinomycetota</taxon>
        <taxon>Actinomycetes</taxon>
        <taxon>Mycobacteriales</taxon>
        <taxon>Nocardiaceae</taxon>
        <taxon>Nocardia</taxon>
    </lineage>
</organism>
<comment type="caution">
    <text evidence="2">The sequence shown here is derived from an EMBL/GenBank/DDBJ whole genome shotgun (WGS) entry which is preliminary data.</text>
</comment>
<accession>A0ABQ2K4H5</accession>
<sequence>MTEQYASATPDSSESKRAKLWKVAAIVLAGLYLATIVRMMVSGDWSDHVAWRMVGLITLATGVLLLIAIALAPAPRPQQKRWPIRRKAATVIVIVLVLGGTIRWISTDAGDPLAQVLLQTGALAAMLLSIAGWLPLGSLRR</sequence>
<evidence type="ECO:0000313" key="3">
    <source>
        <dbReference type="Proteomes" id="UP000658127"/>
    </source>
</evidence>
<feature type="transmembrane region" description="Helical" evidence="1">
    <location>
        <begin position="117"/>
        <end position="136"/>
    </location>
</feature>
<dbReference type="Proteomes" id="UP000658127">
    <property type="component" value="Unassembled WGS sequence"/>
</dbReference>
<evidence type="ECO:0000313" key="2">
    <source>
        <dbReference type="EMBL" id="GGN66000.1"/>
    </source>
</evidence>
<proteinExistence type="predicted"/>
<keyword evidence="1" id="KW-1133">Transmembrane helix</keyword>